<dbReference type="InterPro" id="IPR014752">
    <property type="entry name" value="Arrestin-like_C"/>
</dbReference>
<evidence type="ECO:0000259" key="2">
    <source>
        <dbReference type="SMART" id="SM01017"/>
    </source>
</evidence>
<comment type="caution">
    <text evidence="3">The sequence shown here is derived from an EMBL/GenBank/DDBJ whole genome shotgun (WGS) entry which is preliminary data.</text>
</comment>
<dbReference type="Proteomes" id="UP000596742">
    <property type="component" value="Unassembled WGS sequence"/>
</dbReference>
<dbReference type="EMBL" id="UYJE01002348">
    <property type="protein sequence ID" value="VDI09906.1"/>
    <property type="molecule type" value="Genomic_DNA"/>
</dbReference>
<reference evidence="3" key="1">
    <citation type="submission" date="2018-11" db="EMBL/GenBank/DDBJ databases">
        <authorList>
            <person name="Alioto T."/>
            <person name="Alioto T."/>
        </authorList>
    </citation>
    <scope>NUCLEOTIDE SEQUENCE</scope>
</reference>
<dbReference type="PANTHER" id="PTHR11188:SF176">
    <property type="entry name" value="ARRESTIN DOMAIN-CONTAINING PROTEIN 1"/>
    <property type="match status" value="1"/>
</dbReference>
<dbReference type="InterPro" id="IPR011021">
    <property type="entry name" value="Arrestin-like_N"/>
</dbReference>
<dbReference type="Gene3D" id="2.60.40.640">
    <property type="match status" value="2"/>
</dbReference>
<keyword evidence="4" id="KW-1185">Reference proteome</keyword>
<dbReference type="InterPro" id="IPR050357">
    <property type="entry name" value="Arrestin_domain-protein"/>
</dbReference>
<sequence>LKLTFSGEAKIHYWNTTEPFRCGYERYFEQSVVILECDKEIKDGHEVEEGVHKYPFIFELPSKLPTSFEDGFAHVSYITTAILFTNMRYSQKTCTRLITVLSHLDLNEIDYIDVPCEEQMAKNLCCLCCTTGPVTGILRLDRTGYIPGETIHVNVEFTNMSRYTCNICVVGTQTVSYTQLSKKDTEHWFCQAVRREVHPGDSETLSEELIIQPIPPSSGLTGCGIISIDYHVQLKVMPVAFRTPPFYIKQRIVIGTVPLKSVVEKYTMEYPGALSTTPTANEFQLTFKESKYGPKYHYFDCLKDKA</sequence>
<dbReference type="SUPFAM" id="SSF81296">
    <property type="entry name" value="E set domains"/>
    <property type="match status" value="2"/>
</dbReference>
<dbReference type="GO" id="GO:0005737">
    <property type="term" value="C:cytoplasm"/>
    <property type="evidence" value="ECO:0007669"/>
    <property type="project" value="TreeGrafter"/>
</dbReference>
<dbReference type="PANTHER" id="PTHR11188">
    <property type="entry name" value="ARRESTIN DOMAIN CONTAINING PROTEIN"/>
    <property type="match status" value="1"/>
</dbReference>
<accession>A0A8B6CU35</accession>
<feature type="domain" description="Arrestin C-terminal-like" evidence="2">
    <location>
        <begin position="130"/>
        <end position="259"/>
    </location>
</feature>
<proteinExistence type="inferred from homology"/>
<name>A0A8B6CU35_MYTGA</name>
<feature type="non-terminal residue" evidence="3">
    <location>
        <position position="306"/>
    </location>
</feature>
<dbReference type="AlphaFoldDB" id="A0A8B6CU35"/>
<dbReference type="Pfam" id="PF02752">
    <property type="entry name" value="Arrestin_C"/>
    <property type="match status" value="1"/>
</dbReference>
<evidence type="ECO:0000313" key="4">
    <source>
        <dbReference type="Proteomes" id="UP000596742"/>
    </source>
</evidence>
<protein>
    <recommendedName>
        <fullName evidence="2">Arrestin C-terminal-like domain-containing protein</fullName>
    </recommendedName>
</protein>
<dbReference type="SMART" id="SM01017">
    <property type="entry name" value="Arrestin_C"/>
    <property type="match status" value="1"/>
</dbReference>
<evidence type="ECO:0000256" key="1">
    <source>
        <dbReference type="ARBA" id="ARBA00005298"/>
    </source>
</evidence>
<dbReference type="InterPro" id="IPR011022">
    <property type="entry name" value="Arrestin_C-like"/>
</dbReference>
<dbReference type="OrthoDB" id="2333384at2759"/>
<organism evidence="3 4">
    <name type="scientific">Mytilus galloprovincialis</name>
    <name type="common">Mediterranean mussel</name>
    <dbReference type="NCBI Taxonomy" id="29158"/>
    <lineage>
        <taxon>Eukaryota</taxon>
        <taxon>Metazoa</taxon>
        <taxon>Spiralia</taxon>
        <taxon>Lophotrochozoa</taxon>
        <taxon>Mollusca</taxon>
        <taxon>Bivalvia</taxon>
        <taxon>Autobranchia</taxon>
        <taxon>Pteriomorphia</taxon>
        <taxon>Mytilida</taxon>
        <taxon>Mytiloidea</taxon>
        <taxon>Mytilidae</taxon>
        <taxon>Mytilinae</taxon>
        <taxon>Mytilus</taxon>
    </lineage>
</organism>
<dbReference type="Pfam" id="PF00339">
    <property type="entry name" value="Arrestin_N"/>
    <property type="match status" value="1"/>
</dbReference>
<evidence type="ECO:0000313" key="3">
    <source>
        <dbReference type="EMBL" id="VDI09906.1"/>
    </source>
</evidence>
<gene>
    <name evidence="3" type="ORF">MGAL_10B026970</name>
</gene>
<dbReference type="InterPro" id="IPR014756">
    <property type="entry name" value="Ig_E-set"/>
</dbReference>
<dbReference type="GO" id="GO:0015031">
    <property type="term" value="P:protein transport"/>
    <property type="evidence" value="ECO:0007669"/>
    <property type="project" value="TreeGrafter"/>
</dbReference>
<comment type="similarity">
    <text evidence="1">Belongs to the arrestin family.</text>
</comment>